<name>A0A0G4LP40_VERLO</name>
<proteinExistence type="predicted"/>
<sequence>QHDGRARRKGRPRVEADAAAGRRALRLLVDRVVRRRRRRQRPLLGAVRAGDPGPRHVREAASGLGAAQQELPRPGPLPRQARRRRRRLR</sequence>
<feature type="region of interest" description="Disordered" evidence="1">
    <location>
        <begin position="38"/>
        <end position="89"/>
    </location>
</feature>
<reference evidence="2 3" key="1">
    <citation type="submission" date="2015-05" db="EMBL/GenBank/DDBJ databases">
        <authorList>
            <person name="Wang D.B."/>
            <person name="Wang M."/>
        </authorList>
    </citation>
    <scope>NUCLEOTIDE SEQUENCE [LARGE SCALE GENOMIC DNA]</scope>
    <source>
        <strain evidence="2">VL1</strain>
    </source>
</reference>
<evidence type="ECO:0000313" key="2">
    <source>
        <dbReference type="EMBL" id="CRK23455.1"/>
    </source>
</evidence>
<dbReference type="AlphaFoldDB" id="A0A0G4LP40"/>
<protein>
    <submittedName>
        <fullName evidence="2">Uncharacterized protein</fullName>
    </submittedName>
</protein>
<keyword evidence="3" id="KW-1185">Reference proteome</keyword>
<feature type="compositionally biased region" description="Basic residues" evidence="1">
    <location>
        <begin position="80"/>
        <end position="89"/>
    </location>
</feature>
<evidence type="ECO:0000256" key="1">
    <source>
        <dbReference type="SAM" id="MobiDB-lite"/>
    </source>
</evidence>
<dbReference type="EMBL" id="CVQH01015570">
    <property type="protein sequence ID" value="CRK23455.1"/>
    <property type="molecule type" value="Genomic_DNA"/>
</dbReference>
<evidence type="ECO:0000313" key="3">
    <source>
        <dbReference type="Proteomes" id="UP000044602"/>
    </source>
</evidence>
<feature type="non-terminal residue" evidence="2">
    <location>
        <position position="89"/>
    </location>
</feature>
<dbReference type="Proteomes" id="UP000044602">
    <property type="component" value="Unassembled WGS sequence"/>
</dbReference>
<organism evidence="2 3">
    <name type="scientific">Verticillium longisporum</name>
    <name type="common">Verticillium dahliae var. longisporum</name>
    <dbReference type="NCBI Taxonomy" id="100787"/>
    <lineage>
        <taxon>Eukaryota</taxon>
        <taxon>Fungi</taxon>
        <taxon>Dikarya</taxon>
        <taxon>Ascomycota</taxon>
        <taxon>Pezizomycotina</taxon>
        <taxon>Sordariomycetes</taxon>
        <taxon>Hypocreomycetidae</taxon>
        <taxon>Glomerellales</taxon>
        <taxon>Plectosphaerellaceae</taxon>
        <taxon>Verticillium</taxon>
    </lineage>
</organism>
<accession>A0A0G4LP40</accession>
<feature type="non-terminal residue" evidence="2">
    <location>
        <position position="1"/>
    </location>
</feature>
<gene>
    <name evidence="2" type="ORF">BN1708_018028</name>
</gene>